<name>A0A2U1D3I3_9LACO</name>
<gene>
    <name evidence="1" type="ORF">C7384_11513</name>
</gene>
<sequence length="119" mass="13134">MTKKMTLSIVIGIVLIVIGGLAFKIYNDNNVKADYTTTVAEKKLNAGESLDGKIIDVEIASVENNTPLGQNIWAGEHLNFYPDKQQHNLKKGQHIKFKISETKSSLGSWFIKGTVVSTK</sequence>
<dbReference type="AlphaFoldDB" id="A0A2U1D3I3"/>
<proteinExistence type="predicted"/>
<dbReference type="EMBL" id="QEKT01000015">
    <property type="protein sequence ID" value="PVY82210.1"/>
    <property type="molecule type" value="Genomic_DNA"/>
</dbReference>
<protein>
    <recommendedName>
        <fullName evidence="3">DUF3221 domain-containing protein</fullName>
    </recommendedName>
</protein>
<reference evidence="1 2" key="1">
    <citation type="submission" date="2018-04" db="EMBL/GenBank/DDBJ databases">
        <title>Genomic Encyclopedia of Type Strains, Phase IV (KMG-IV): sequencing the most valuable type-strain genomes for metagenomic binning, comparative biology and taxonomic classification.</title>
        <authorList>
            <person name="Goeker M."/>
        </authorList>
    </citation>
    <scope>NUCLEOTIDE SEQUENCE [LARGE SCALE GENOMIC DNA]</scope>
    <source>
        <strain evidence="1 2">DSM 28795</strain>
    </source>
</reference>
<comment type="caution">
    <text evidence="1">The sequence shown here is derived from an EMBL/GenBank/DDBJ whole genome shotgun (WGS) entry which is preliminary data.</text>
</comment>
<evidence type="ECO:0000313" key="2">
    <source>
        <dbReference type="Proteomes" id="UP000245433"/>
    </source>
</evidence>
<dbReference type="OrthoDB" id="2088138at2"/>
<evidence type="ECO:0000313" key="1">
    <source>
        <dbReference type="EMBL" id="PVY82210.1"/>
    </source>
</evidence>
<evidence type="ECO:0008006" key="3">
    <source>
        <dbReference type="Google" id="ProtNLM"/>
    </source>
</evidence>
<dbReference type="RefSeq" id="WP_116585394.1">
    <property type="nucleotide sequence ID" value="NZ_CAKOEX010000019.1"/>
</dbReference>
<accession>A0A2U1D3I3</accession>
<keyword evidence="2" id="KW-1185">Reference proteome</keyword>
<organism evidence="1 2">
    <name type="scientific">Convivina intestini</name>
    <dbReference type="NCBI Taxonomy" id="1505726"/>
    <lineage>
        <taxon>Bacteria</taxon>
        <taxon>Bacillati</taxon>
        <taxon>Bacillota</taxon>
        <taxon>Bacilli</taxon>
        <taxon>Lactobacillales</taxon>
        <taxon>Lactobacillaceae</taxon>
        <taxon>Convivina</taxon>
    </lineage>
</organism>
<dbReference type="Proteomes" id="UP000245433">
    <property type="component" value="Unassembled WGS sequence"/>
</dbReference>